<sequence length="223" mass="23372">MKLFSAAILLATATRASSFPSFLRSHRALMNQQCLDETDVYVEDSLMAAAYEAVEGEIEDMATCSDAVLDKSSCQVDFATFDSSEEFVQACQALGGKTVKLDASINCSYATTHIARSEGAMSTLKGFNFMYNNLLDCVSLQCEDASVKDKIDGAIDSTAKDVAKSTGATCTYTVDGFASSAVGEGTSDGAGGVTDIFVKDSSSSQCRSLMTAAIGVPLLALAI</sequence>
<gene>
    <name evidence="2" type="ORF">QTG54_009904</name>
</gene>
<accession>A0AAD9D9P6</accession>
<organism evidence="2 3">
    <name type="scientific">Skeletonema marinoi</name>
    <dbReference type="NCBI Taxonomy" id="267567"/>
    <lineage>
        <taxon>Eukaryota</taxon>
        <taxon>Sar</taxon>
        <taxon>Stramenopiles</taxon>
        <taxon>Ochrophyta</taxon>
        <taxon>Bacillariophyta</taxon>
        <taxon>Coscinodiscophyceae</taxon>
        <taxon>Thalassiosirophycidae</taxon>
        <taxon>Thalassiosirales</taxon>
        <taxon>Skeletonemataceae</taxon>
        <taxon>Skeletonema</taxon>
        <taxon>Skeletonema marinoi-dohrnii complex</taxon>
    </lineage>
</organism>
<feature type="chain" id="PRO_5042103219" evidence="1">
    <location>
        <begin position="19"/>
        <end position="223"/>
    </location>
</feature>
<keyword evidence="3" id="KW-1185">Reference proteome</keyword>
<name>A0AAD9D9P6_9STRA</name>
<evidence type="ECO:0000313" key="3">
    <source>
        <dbReference type="Proteomes" id="UP001224775"/>
    </source>
</evidence>
<protein>
    <submittedName>
        <fullName evidence="2">Uncharacterized protein</fullName>
    </submittedName>
</protein>
<dbReference type="Proteomes" id="UP001224775">
    <property type="component" value="Unassembled WGS sequence"/>
</dbReference>
<dbReference type="AlphaFoldDB" id="A0AAD9D9P6"/>
<feature type="signal peptide" evidence="1">
    <location>
        <begin position="1"/>
        <end position="18"/>
    </location>
</feature>
<proteinExistence type="predicted"/>
<evidence type="ECO:0000313" key="2">
    <source>
        <dbReference type="EMBL" id="KAK1739361.1"/>
    </source>
</evidence>
<comment type="caution">
    <text evidence="2">The sequence shown here is derived from an EMBL/GenBank/DDBJ whole genome shotgun (WGS) entry which is preliminary data.</text>
</comment>
<reference evidence="2" key="1">
    <citation type="submission" date="2023-06" db="EMBL/GenBank/DDBJ databases">
        <title>Survivors Of The Sea: Transcriptome response of Skeletonema marinoi to long-term dormancy.</title>
        <authorList>
            <person name="Pinder M.I.M."/>
            <person name="Kourtchenko O."/>
            <person name="Robertson E.K."/>
            <person name="Larsson T."/>
            <person name="Maumus F."/>
            <person name="Osuna-Cruz C.M."/>
            <person name="Vancaester E."/>
            <person name="Stenow R."/>
            <person name="Vandepoele K."/>
            <person name="Ploug H."/>
            <person name="Bruchert V."/>
            <person name="Godhe A."/>
            <person name="Topel M."/>
        </authorList>
    </citation>
    <scope>NUCLEOTIDE SEQUENCE</scope>
    <source>
        <strain evidence="2">R05AC</strain>
    </source>
</reference>
<evidence type="ECO:0000256" key="1">
    <source>
        <dbReference type="SAM" id="SignalP"/>
    </source>
</evidence>
<dbReference type="EMBL" id="JATAAI010000018">
    <property type="protein sequence ID" value="KAK1739361.1"/>
    <property type="molecule type" value="Genomic_DNA"/>
</dbReference>
<keyword evidence="1" id="KW-0732">Signal</keyword>